<reference evidence="1 2" key="1">
    <citation type="submission" date="2017-10" db="EMBL/GenBank/DDBJ databases">
        <title>Draft genome of actinobacteria isolated from guarana (Paullinia cupana (Mart.) Ducke.</title>
        <authorList>
            <person name="Siqueira K.A."/>
            <person name="Liotti R.G."/>
            <person name="Mendes T.A."/>
            <person name="Soares M.A."/>
        </authorList>
    </citation>
    <scope>NUCLEOTIDE SEQUENCE [LARGE SCALE GENOMIC DNA]</scope>
    <source>
        <strain evidence="1 2">199</strain>
    </source>
</reference>
<comment type="caution">
    <text evidence="1">The sequence shown here is derived from an EMBL/GenBank/DDBJ whole genome shotgun (WGS) entry which is preliminary data.</text>
</comment>
<evidence type="ECO:0000313" key="2">
    <source>
        <dbReference type="Proteomes" id="UP000276379"/>
    </source>
</evidence>
<organism evidence="1 2">
    <name type="scientific">Streptomyces griseofuscus</name>
    <dbReference type="NCBI Taxonomy" id="146922"/>
    <lineage>
        <taxon>Bacteria</taxon>
        <taxon>Bacillati</taxon>
        <taxon>Actinomycetota</taxon>
        <taxon>Actinomycetes</taxon>
        <taxon>Kitasatosporales</taxon>
        <taxon>Streptomycetaceae</taxon>
        <taxon>Streptomyces</taxon>
    </lineage>
</organism>
<gene>
    <name evidence="1" type="ORF">CQW44_03320</name>
</gene>
<proteinExistence type="predicted"/>
<dbReference type="AlphaFoldDB" id="A0A426SF45"/>
<name>A0A426SF45_9ACTN</name>
<dbReference type="Proteomes" id="UP000276379">
    <property type="component" value="Unassembled WGS sequence"/>
</dbReference>
<keyword evidence="2" id="KW-1185">Reference proteome</keyword>
<protein>
    <submittedName>
        <fullName evidence="1">Uncharacterized protein</fullName>
    </submittedName>
</protein>
<accession>A0A426SF45</accession>
<dbReference type="EMBL" id="PDES01000001">
    <property type="protein sequence ID" value="RRQ89639.1"/>
    <property type="molecule type" value="Genomic_DNA"/>
</dbReference>
<sequence>MTTTVLRWLLPPRTSWEARKLVRSSYGNLTFDAAWRAARVRLCPDEAPYQRHGHTRPANRTL</sequence>
<evidence type="ECO:0000313" key="1">
    <source>
        <dbReference type="EMBL" id="RRQ89639.1"/>
    </source>
</evidence>